<organism evidence="1 2">
    <name type="scientific">Citrobacter pasteurii</name>
    <dbReference type="NCBI Taxonomy" id="1563222"/>
    <lineage>
        <taxon>Bacteria</taxon>
        <taxon>Pseudomonadati</taxon>
        <taxon>Pseudomonadota</taxon>
        <taxon>Gammaproteobacteria</taxon>
        <taxon>Enterobacterales</taxon>
        <taxon>Enterobacteriaceae</taxon>
        <taxon>Citrobacter</taxon>
    </lineage>
</organism>
<dbReference type="RefSeq" id="WP_040230886.1">
    <property type="nucleotide sequence ID" value="NZ_CDHL01000019.1"/>
</dbReference>
<dbReference type="EMBL" id="CP077262">
    <property type="protein sequence ID" value="QXA42871.1"/>
    <property type="molecule type" value="Genomic_DNA"/>
</dbReference>
<dbReference type="Proteomes" id="UP000683579">
    <property type="component" value="Chromosome"/>
</dbReference>
<sequence>MSDFGFDCWHEDGSSANFGIKPISIIGTIKLSAGQTSGAYSFNVPTGKRLGYMLGLAKTIAYVEGRRTITVSGNSIVIGAGTDNSLNQPQANESYVLVFLENA</sequence>
<evidence type="ECO:0000313" key="2">
    <source>
        <dbReference type="Proteomes" id="UP000683579"/>
    </source>
</evidence>
<gene>
    <name evidence="1" type="ORF">I6L54_12715</name>
</gene>
<keyword evidence="2" id="KW-1185">Reference proteome</keyword>
<accession>A0ABX8K4J5</accession>
<evidence type="ECO:0000313" key="1">
    <source>
        <dbReference type="EMBL" id="QXA42871.1"/>
    </source>
</evidence>
<reference evidence="1 2" key="1">
    <citation type="submission" date="2021-06" db="EMBL/GenBank/DDBJ databases">
        <title>FDA dAtabase for Regulatory Grade micrObial Sequences (FDA-ARGOS): Supporting development and validation of Infectious Disease Dx tests.</title>
        <authorList>
            <person name="Sproer C."/>
            <person name="Gronow S."/>
            <person name="Severitt S."/>
            <person name="Schroder I."/>
            <person name="Tallon L."/>
            <person name="Sadzewicz L."/>
            <person name="Zhao X."/>
            <person name="Boylan J."/>
            <person name="Ott S."/>
            <person name="Bowen H."/>
            <person name="Vavikolanu K."/>
            <person name="Mehta A."/>
            <person name="Aluvathingal J."/>
            <person name="Nadendla S."/>
            <person name="Lowell S."/>
            <person name="Myers T."/>
            <person name="Yan Y."/>
        </authorList>
    </citation>
    <scope>NUCLEOTIDE SEQUENCE [LARGE SCALE GENOMIC DNA]</scope>
    <source>
        <strain evidence="1 2">FDAARGOS 1424</strain>
    </source>
</reference>
<protein>
    <submittedName>
        <fullName evidence="1">Uncharacterized protein</fullName>
    </submittedName>
</protein>
<name>A0ABX8K4J5_9ENTR</name>
<proteinExistence type="predicted"/>